<feature type="transmembrane region" description="Helical" evidence="7">
    <location>
        <begin position="80"/>
        <end position="101"/>
    </location>
</feature>
<dbReference type="STRING" id="926550.CLDAP_32250"/>
<accession>I0I7M7</accession>
<dbReference type="HOGENOM" id="CLU_016047_1_2_0"/>
<keyword evidence="3" id="KW-1003">Cell membrane</keyword>
<feature type="transmembrane region" description="Helical" evidence="7">
    <location>
        <begin position="20"/>
        <end position="42"/>
    </location>
</feature>
<feature type="transmembrane region" description="Helical" evidence="7">
    <location>
        <begin position="145"/>
        <end position="167"/>
    </location>
</feature>
<dbReference type="AlphaFoldDB" id="I0I7M7"/>
<evidence type="ECO:0000313" key="9">
    <source>
        <dbReference type="EMBL" id="BAM01265.1"/>
    </source>
</evidence>
<feature type="domain" description="ABC transmembrane type-1" evidence="8">
    <location>
        <begin position="76"/>
        <end position="267"/>
    </location>
</feature>
<feature type="transmembrane region" description="Helical" evidence="7">
    <location>
        <begin position="113"/>
        <end position="133"/>
    </location>
</feature>
<dbReference type="PANTHER" id="PTHR43744">
    <property type="entry name" value="ABC TRANSPORTER PERMEASE PROTEIN MG189-RELATED-RELATED"/>
    <property type="match status" value="1"/>
</dbReference>
<evidence type="ECO:0000256" key="2">
    <source>
        <dbReference type="ARBA" id="ARBA00022448"/>
    </source>
</evidence>
<name>I0I7M7_CALAS</name>
<dbReference type="PANTHER" id="PTHR43744:SF12">
    <property type="entry name" value="ABC TRANSPORTER PERMEASE PROTEIN MG189-RELATED"/>
    <property type="match status" value="1"/>
</dbReference>
<protein>
    <submittedName>
        <fullName evidence="9">Putative ABC transporter permease protein</fullName>
    </submittedName>
</protein>
<keyword evidence="4 7" id="KW-0812">Transmembrane</keyword>
<evidence type="ECO:0000313" key="10">
    <source>
        <dbReference type="Proteomes" id="UP000007880"/>
    </source>
</evidence>
<evidence type="ECO:0000259" key="8">
    <source>
        <dbReference type="PROSITE" id="PS50928"/>
    </source>
</evidence>
<gene>
    <name evidence="9" type="ordered locus">CLDAP_32250</name>
</gene>
<comment type="subcellular location">
    <subcellularLocation>
        <location evidence="1 7">Cell membrane</location>
        <topology evidence="1 7">Multi-pass membrane protein</topology>
    </subcellularLocation>
</comment>
<dbReference type="Pfam" id="PF00528">
    <property type="entry name" value="BPD_transp_1"/>
    <property type="match status" value="1"/>
</dbReference>
<dbReference type="RefSeq" id="WP_014434491.1">
    <property type="nucleotide sequence ID" value="NC_017079.1"/>
</dbReference>
<organism evidence="9 10">
    <name type="scientific">Caldilinea aerophila (strain DSM 14535 / JCM 11387 / NBRC 104270 / STL-6-O1)</name>
    <dbReference type="NCBI Taxonomy" id="926550"/>
    <lineage>
        <taxon>Bacteria</taxon>
        <taxon>Bacillati</taxon>
        <taxon>Chloroflexota</taxon>
        <taxon>Caldilineae</taxon>
        <taxon>Caldilineales</taxon>
        <taxon>Caldilineaceae</taxon>
        <taxon>Caldilinea</taxon>
    </lineage>
</organism>
<feature type="transmembrane region" description="Helical" evidence="7">
    <location>
        <begin position="246"/>
        <end position="267"/>
    </location>
</feature>
<dbReference type="PROSITE" id="PS50928">
    <property type="entry name" value="ABC_TM1"/>
    <property type="match status" value="1"/>
</dbReference>
<evidence type="ECO:0000256" key="4">
    <source>
        <dbReference type="ARBA" id="ARBA00022692"/>
    </source>
</evidence>
<feature type="transmembrane region" description="Helical" evidence="7">
    <location>
        <begin position="188"/>
        <end position="213"/>
    </location>
</feature>
<comment type="similarity">
    <text evidence="7">Belongs to the binding-protein-dependent transport system permease family.</text>
</comment>
<dbReference type="Proteomes" id="UP000007880">
    <property type="component" value="Chromosome"/>
</dbReference>
<dbReference type="InterPro" id="IPR000515">
    <property type="entry name" value="MetI-like"/>
</dbReference>
<evidence type="ECO:0000256" key="6">
    <source>
        <dbReference type="ARBA" id="ARBA00023136"/>
    </source>
</evidence>
<dbReference type="CDD" id="cd06261">
    <property type="entry name" value="TM_PBP2"/>
    <property type="match status" value="1"/>
</dbReference>
<dbReference type="KEGG" id="cap:CLDAP_32250"/>
<reference evidence="9 10" key="1">
    <citation type="submission" date="2012-02" db="EMBL/GenBank/DDBJ databases">
        <title>Complete genome sequence of Caldilinea aerophila DSM 14535 (= NBRC 102666).</title>
        <authorList>
            <person name="Oguchi A."/>
            <person name="Hosoyama A."/>
            <person name="Sekine M."/>
            <person name="Fukai R."/>
            <person name="Kato Y."/>
            <person name="Nakamura S."/>
            <person name="Hanada S."/>
            <person name="Yamazaki S."/>
            <person name="Fujita N."/>
        </authorList>
    </citation>
    <scope>NUCLEOTIDE SEQUENCE [LARGE SCALE GENOMIC DNA]</scope>
    <source>
        <strain evidence="10">DSM 14535 / JCM 11387 / NBRC 104270 / STL-6-O1</strain>
    </source>
</reference>
<dbReference type="Gene3D" id="1.10.3720.10">
    <property type="entry name" value="MetI-like"/>
    <property type="match status" value="1"/>
</dbReference>
<keyword evidence="2 7" id="KW-0813">Transport</keyword>
<dbReference type="EMBL" id="AP012337">
    <property type="protein sequence ID" value="BAM01265.1"/>
    <property type="molecule type" value="Genomic_DNA"/>
</dbReference>
<dbReference type="eggNOG" id="COG0395">
    <property type="taxonomic scope" value="Bacteria"/>
</dbReference>
<evidence type="ECO:0000256" key="5">
    <source>
        <dbReference type="ARBA" id="ARBA00022989"/>
    </source>
</evidence>
<keyword evidence="10" id="KW-1185">Reference proteome</keyword>
<proteinExistence type="inferred from homology"/>
<dbReference type="GO" id="GO:0005886">
    <property type="term" value="C:plasma membrane"/>
    <property type="evidence" value="ECO:0007669"/>
    <property type="project" value="UniProtKB-SubCell"/>
</dbReference>
<evidence type="ECO:0000256" key="7">
    <source>
        <dbReference type="RuleBase" id="RU363032"/>
    </source>
</evidence>
<dbReference type="SUPFAM" id="SSF161098">
    <property type="entry name" value="MetI-like"/>
    <property type="match status" value="1"/>
</dbReference>
<dbReference type="GO" id="GO:0055085">
    <property type="term" value="P:transmembrane transport"/>
    <property type="evidence" value="ECO:0007669"/>
    <property type="project" value="InterPro"/>
</dbReference>
<evidence type="ECO:0000256" key="1">
    <source>
        <dbReference type="ARBA" id="ARBA00004651"/>
    </source>
</evidence>
<evidence type="ECO:0000256" key="3">
    <source>
        <dbReference type="ARBA" id="ARBA00022475"/>
    </source>
</evidence>
<dbReference type="InterPro" id="IPR035906">
    <property type="entry name" value="MetI-like_sf"/>
</dbReference>
<keyword evidence="5 7" id="KW-1133">Transmembrane helix</keyword>
<keyword evidence="6 7" id="KW-0472">Membrane</keyword>
<dbReference type="OrthoDB" id="9810086at2"/>
<sequence length="282" mass="31621">MGFANPAVNARRILGSVPTYLVLIIGLLMAVIPFLLIFVTALKSPGELGNVFTLPQQFHWENFQRAWTQAHFGTYFKSSLIVTLSVVGVSCLLSLLTGYAFGQLRFPLKNSVFLLFLIGLMVPTEAYIIPLYYSLRAVHLTDTYWALILPQIGMSVCFGSFWMRGFFSGIPRDLVDASRVDGCNDWQTFWHVMIPMVLPGLWTMAVLFFIWTWNDFLLALVMITKEGLRTLPLGLAMFQGKYTTDYTLTAAGATIVALPTLLFYVLFQRQFIRGVTAGAIKG</sequence>